<organism evidence="1">
    <name type="scientific">uncultured Rubrobacteraceae bacterium</name>
    <dbReference type="NCBI Taxonomy" id="349277"/>
    <lineage>
        <taxon>Bacteria</taxon>
        <taxon>Bacillati</taxon>
        <taxon>Actinomycetota</taxon>
        <taxon>Rubrobacteria</taxon>
        <taxon>Rubrobacterales</taxon>
        <taxon>Rubrobacteraceae</taxon>
        <taxon>environmental samples</taxon>
    </lineage>
</organism>
<protein>
    <submittedName>
        <fullName evidence="1">Uncharacterized protein</fullName>
    </submittedName>
</protein>
<evidence type="ECO:0000313" key="1">
    <source>
        <dbReference type="EMBL" id="CAA9468017.1"/>
    </source>
</evidence>
<dbReference type="EMBL" id="CADCVF010000077">
    <property type="protein sequence ID" value="CAA9468017.1"/>
    <property type="molecule type" value="Genomic_DNA"/>
</dbReference>
<accession>A0A6J4RHV0</accession>
<reference evidence="1" key="1">
    <citation type="submission" date="2020-02" db="EMBL/GenBank/DDBJ databases">
        <authorList>
            <person name="Meier V. D."/>
        </authorList>
    </citation>
    <scope>NUCLEOTIDE SEQUENCE</scope>
    <source>
        <strain evidence="1">AVDCRST_MAG58</strain>
    </source>
</reference>
<gene>
    <name evidence="1" type="ORF">AVDCRST_MAG58-3737</name>
</gene>
<dbReference type="AlphaFoldDB" id="A0A6J4RHV0"/>
<name>A0A6J4RHV0_9ACTN</name>
<proteinExistence type="predicted"/>
<sequence length="72" mass="8682">MSDVGQRERPVQDRVVLQFAERLGYRYLGNRQYRPGNSNIEQEVLRTWLRARGTHETRADDIFEIVKNQREY</sequence>